<organism evidence="2 3">
    <name type="scientific">Vigna angularis var. angularis</name>
    <dbReference type="NCBI Taxonomy" id="157739"/>
    <lineage>
        <taxon>Eukaryota</taxon>
        <taxon>Viridiplantae</taxon>
        <taxon>Streptophyta</taxon>
        <taxon>Embryophyta</taxon>
        <taxon>Tracheophyta</taxon>
        <taxon>Spermatophyta</taxon>
        <taxon>Magnoliopsida</taxon>
        <taxon>eudicotyledons</taxon>
        <taxon>Gunneridae</taxon>
        <taxon>Pentapetalae</taxon>
        <taxon>rosids</taxon>
        <taxon>fabids</taxon>
        <taxon>Fabales</taxon>
        <taxon>Fabaceae</taxon>
        <taxon>Papilionoideae</taxon>
        <taxon>50 kb inversion clade</taxon>
        <taxon>NPAAA clade</taxon>
        <taxon>indigoferoid/millettioid clade</taxon>
        <taxon>Phaseoleae</taxon>
        <taxon>Vigna</taxon>
    </lineage>
</organism>
<name>A0A0S3S940_PHAAN</name>
<feature type="compositionally biased region" description="Basic residues" evidence="1">
    <location>
        <begin position="1"/>
        <end position="16"/>
    </location>
</feature>
<evidence type="ECO:0000313" key="2">
    <source>
        <dbReference type="EMBL" id="BAT89363.1"/>
    </source>
</evidence>
<feature type="region of interest" description="Disordered" evidence="1">
    <location>
        <begin position="1"/>
        <end position="37"/>
    </location>
</feature>
<dbReference type="EMBL" id="AP015039">
    <property type="protein sequence ID" value="BAT89363.1"/>
    <property type="molecule type" value="Genomic_DNA"/>
</dbReference>
<evidence type="ECO:0000313" key="3">
    <source>
        <dbReference type="Proteomes" id="UP000291084"/>
    </source>
</evidence>
<evidence type="ECO:0000256" key="1">
    <source>
        <dbReference type="SAM" id="MobiDB-lite"/>
    </source>
</evidence>
<dbReference type="AlphaFoldDB" id="A0A0S3S940"/>
<dbReference type="Proteomes" id="UP000291084">
    <property type="component" value="Chromosome 6"/>
</dbReference>
<gene>
    <name evidence="2" type="primary">Vigan.06G030300</name>
    <name evidence="2" type="ORF">VIGAN_06030300</name>
</gene>
<protein>
    <submittedName>
        <fullName evidence="2">Uncharacterized protein</fullName>
    </submittedName>
</protein>
<keyword evidence="3" id="KW-1185">Reference proteome</keyword>
<reference evidence="2 3" key="1">
    <citation type="journal article" date="2015" name="Sci. Rep.">
        <title>The power of single molecule real-time sequencing technology in the de novo assembly of a eukaryotic genome.</title>
        <authorList>
            <person name="Sakai H."/>
            <person name="Naito K."/>
            <person name="Ogiso-Tanaka E."/>
            <person name="Takahashi Y."/>
            <person name="Iseki K."/>
            <person name="Muto C."/>
            <person name="Satou K."/>
            <person name="Teruya K."/>
            <person name="Shiroma A."/>
            <person name="Shimoji M."/>
            <person name="Hirano T."/>
            <person name="Itoh T."/>
            <person name="Kaga A."/>
            <person name="Tomooka N."/>
        </authorList>
    </citation>
    <scope>NUCLEOTIDE SEQUENCE [LARGE SCALE GENOMIC DNA]</scope>
    <source>
        <strain evidence="3">cv. Shumari</strain>
    </source>
</reference>
<sequence>MEQKREIKKAKSKALNKKSDPNINTMKSKKPISDPKATLSQGFIQRDMPQQGFCYKYMPLTGIVSPPNRCKACRQKKKHFGAYRGPEDSRRNPVETIRMEGQLDPLALVQEMQRQMQAMQAEISTLRAECAVG</sequence>
<proteinExistence type="predicted"/>
<accession>A0A0S3S940</accession>